<keyword evidence="10" id="KW-1185">Reference proteome</keyword>
<dbReference type="InterPro" id="IPR036259">
    <property type="entry name" value="MFS_trans_sf"/>
</dbReference>
<name>A0A927CUJ9_9BACL</name>
<feature type="transmembrane region" description="Helical" evidence="7">
    <location>
        <begin position="136"/>
        <end position="156"/>
    </location>
</feature>
<dbReference type="GO" id="GO:0022857">
    <property type="term" value="F:transmembrane transporter activity"/>
    <property type="evidence" value="ECO:0007669"/>
    <property type="project" value="InterPro"/>
</dbReference>
<evidence type="ECO:0000313" key="9">
    <source>
        <dbReference type="EMBL" id="MBD2872481.1"/>
    </source>
</evidence>
<evidence type="ECO:0000313" key="10">
    <source>
        <dbReference type="Proteomes" id="UP000632125"/>
    </source>
</evidence>
<dbReference type="Pfam" id="PF07690">
    <property type="entry name" value="MFS_1"/>
    <property type="match status" value="1"/>
</dbReference>
<gene>
    <name evidence="9" type="ORF">IDH41_28270</name>
</gene>
<dbReference type="InterPro" id="IPR020846">
    <property type="entry name" value="MFS_dom"/>
</dbReference>
<proteinExistence type="predicted"/>
<keyword evidence="6 7" id="KW-0472">Membrane</keyword>
<feature type="transmembrane region" description="Helical" evidence="7">
    <location>
        <begin position="295"/>
        <end position="319"/>
    </location>
</feature>
<keyword evidence="5 7" id="KW-1133">Transmembrane helix</keyword>
<dbReference type="AlphaFoldDB" id="A0A927CUJ9"/>
<feature type="domain" description="Major facilitator superfamily (MFS) profile" evidence="8">
    <location>
        <begin position="6"/>
        <end position="386"/>
    </location>
</feature>
<sequence length="389" mass="40802">MVKNNNLLILILAIGVFGILSTEMGVIGILPVIADTFGVTVSQAGWLVSLFALVVAFSGPTMPVLFSRFNRKRGMLFVLGIFIIGNLISIFTTNFTVLLFARIVPAFFHPVYISLALTLAATSSKPEDAPKSIAKIMMAVSAGMILGVPIATFIANAASLQWAMSFFAVVNAAAFVATLFLIPSMPAAAAISGGAQVSVLKKPIVWLSIAAVILINSAIASVNSYLAEFLSTISMISGQTLSLVLFVFGIASLGGNLLAGKLLANNARKSVVSYPIILGIAYTAAFILSHFFGPVVIAVVVAWGVIFAIGNNISQYWIASSAPEAPEFANGLFLTCGNLGITLGTAVGGFFLSGMGIRYVIVGGLLFLVLSLAAVLLRNFFYKGERLTA</sequence>
<evidence type="ECO:0000259" key="8">
    <source>
        <dbReference type="PROSITE" id="PS50850"/>
    </source>
</evidence>
<dbReference type="RefSeq" id="WP_190867197.1">
    <property type="nucleotide sequence ID" value="NZ_JACXIY010000049.1"/>
</dbReference>
<keyword evidence="4 7" id="KW-0812">Transmembrane</keyword>
<feature type="transmembrane region" description="Helical" evidence="7">
    <location>
        <begin position="357"/>
        <end position="377"/>
    </location>
</feature>
<keyword evidence="2" id="KW-0813">Transport</keyword>
<feature type="transmembrane region" description="Helical" evidence="7">
    <location>
        <begin position="78"/>
        <end position="101"/>
    </location>
</feature>
<dbReference type="PANTHER" id="PTHR43124">
    <property type="entry name" value="PURINE EFFLUX PUMP PBUE"/>
    <property type="match status" value="1"/>
</dbReference>
<feature type="transmembrane region" description="Helical" evidence="7">
    <location>
        <begin position="204"/>
        <end position="226"/>
    </location>
</feature>
<dbReference type="GO" id="GO:0005886">
    <property type="term" value="C:plasma membrane"/>
    <property type="evidence" value="ECO:0007669"/>
    <property type="project" value="UniProtKB-SubCell"/>
</dbReference>
<feature type="transmembrane region" description="Helical" evidence="7">
    <location>
        <begin position="331"/>
        <end position="351"/>
    </location>
</feature>
<comment type="caution">
    <text evidence="9">The sequence shown here is derived from an EMBL/GenBank/DDBJ whole genome shotgun (WGS) entry which is preliminary data.</text>
</comment>
<dbReference type="SUPFAM" id="SSF103473">
    <property type="entry name" value="MFS general substrate transporter"/>
    <property type="match status" value="1"/>
</dbReference>
<dbReference type="InterPro" id="IPR011701">
    <property type="entry name" value="MFS"/>
</dbReference>
<feature type="transmembrane region" description="Helical" evidence="7">
    <location>
        <begin position="46"/>
        <end position="66"/>
    </location>
</feature>
<protein>
    <submittedName>
        <fullName evidence="9">MFS transporter</fullName>
    </submittedName>
</protein>
<dbReference type="Proteomes" id="UP000632125">
    <property type="component" value="Unassembled WGS sequence"/>
</dbReference>
<evidence type="ECO:0000256" key="6">
    <source>
        <dbReference type="ARBA" id="ARBA00023136"/>
    </source>
</evidence>
<dbReference type="Gene3D" id="1.20.1250.20">
    <property type="entry name" value="MFS general substrate transporter like domains"/>
    <property type="match status" value="1"/>
</dbReference>
<feature type="transmembrane region" description="Helical" evidence="7">
    <location>
        <begin position="7"/>
        <end position="34"/>
    </location>
</feature>
<evidence type="ECO:0000256" key="3">
    <source>
        <dbReference type="ARBA" id="ARBA00022475"/>
    </source>
</evidence>
<dbReference type="PROSITE" id="PS50850">
    <property type="entry name" value="MFS"/>
    <property type="match status" value="1"/>
</dbReference>
<reference evidence="9" key="1">
    <citation type="submission" date="2020-09" db="EMBL/GenBank/DDBJ databases">
        <title>A novel bacterium of genus Paenibacillus, isolated from South China Sea.</title>
        <authorList>
            <person name="Huang H."/>
            <person name="Mo K."/>
            <person name="Hu Y."/>
        </authorList>
    </citation>
    <scope>NUCLEOTIDE SEQUENCE</scope>
    <source>
        <strain evidence="9">IB182493</strain>
    </source>
</reference>
<evidence type="ECO:0000256" key="5">
    <source>
        <dbReference type="ARBA" id="ARBA00022989"/>
    </source>
</evidence>
<evidence type="ECO:0000256" key="2">
    <source>
        <dbReference type="ARBA" id="ARBA00022448"/>
    </source>
</evidence>
<comment type="subcellular location">
    <subcellularLocation>
        <location evidence="1">Cell membrane</location>
        <topology evidence="1">Multi-pass membrane protein</topology>
    </subcellularLocation>
</comment>
<evidence type="ECO:0000256" key="1">
    <source>
        <dbReference type="ARBA" id="ARBA00004651"/>
    </source>
</evidence>
<organism evidence="9 10">
    <name type="scientific">Paenibacillus arenilitoris</name>
    <dbReference type="NCBI Taxonomy" id="2772299"/>
    <lineage>
        <taxon>Bacteria</taxon>
        <taxon>Bacillati</taxon>
        <taxon>Bacillota</taxon>
        <taxon>Bacilli</taxon>
        <taxon>Bacillales</taxon>
        <taxon>Paenibacillaceae</taxon>
        <taxon>Paenibacillus</taxon>
    </lineage>
</organism>
<accession>A0A927CUJ9</accession>
<evidence type="ECO:0000256" key="4">
    <source>
        <dbReference type="ARBA" id="ARBA00022692"/>
    </source>
</evidence>
<evidence type="ECO:0000256" key="7">
    <source>
        <dbReference type="SAM" id="Phobius"/>
    </source>
</evidence>
<dbReference type="EMBL" id="JACXIY010000049">
    <property type="protein sequence ID" value="MBD2872481.1"/>
    <property type="molecule type" value="Genomic_DNA"/>
</dbReference>
<feature type="transmembrane region" description="Helical" evidence="7">
    <location>
        <begin position="162"/>
        <end position="183"/>
    </location>
</feature>
<dbReference type="PANTHER" id="PTHR43124:SF3">
    <property type="entry name" value="CHLORAMPHENICOL EFFLUX PUMP RV0191"/>
    <property type="match status" value="1"/>
</dbReference>
<feature type="transmembrane region" description="Helical" evidence="7">
    <location>
        <begin position="238"/>
        <end position="259"/>
    </location>
</feature>
<dbReference type="InterPro" id="IPR050189">
    <property type="entry name" value="MFS_Efflux_Transporters"/>
</dbReference>
<dbReference type="CDD" id="cd17324">
    <property type="entry name" value="MFS_NepI_like"/>
    <property type="match status" value="1"/>
</dbReference>
<feature type="transmembrane region" description="Helical" evidence="7">
    <location>
        <begin position="271"/>
        <end position="289"/>
    </location>
</feature>
<keyword evidence="3" id="KW-1003">Cell membrane</keyword>